<sequence length="109" mass="13231">FDQLNVFKLVYDIKVVYFQFMLHFSTLFYELYPLVLCRVRGSIILFITLHLNHTEKTVHMTLSNNIHDSAYILIIKLEIVIFLKMQKKLICVFMMAYRKTVWIKYKYVK</sequence>
<evidence type="ECO:0000313" key="1">
    <source>
        <dbReference type="EMBL" id="KAJ9579546.1"/>
    </source>
</evidence>
<name>A0AAD7ZFG6_DIPPU</name>
<evidence type="ECO:0000313" key="2">
    <source>
        <dbReference type="Proteomes" id="UP001233999"/>
    </source>
</evidence>
<feature type="non-terminal residue" evidence="1">
    <location>
        <position position="1"/>
    </location>
</feature>
<gene>
    <name evidence="1" type="ORF">L9F63_004805</name>
</gene>
<proteinExistence type="predicted"/>
<dbReference type="AlphaFoldDB" id="A0AAD7ZFG6"/>
<organism evidence="1 2">
    <name type="scientific">Diploptera punctata</name>
    <name type="common">Pacific beetle cockroach</name>
    <dbReference type="NCBI Taxonomy" id="6984"/>
    <lineage>
        <taxon>Eukaryota</taxon>
        <taxon>Metazoa</taxon>
        <taxon>Ecdysozoa</taxon>
        <taxon>Arthropoda</taxon>
        <taxon>Hexapoda</taxon>
        <taxon>Insecta</taxon>
        <taxon>Pterygota</taxon>
        <taxon>Neoptera</taxon>
        <taxon>Polyneoptera</taxon>
        <taxon>Dictyoptera</taxon>
        <taxon>Blattodea</taxon>
        <taxon>Blaberoidea</taxon>
        <taxon>Blaberidae</taxon>
        <taxon>Diplopterinae</taxon>
        <taxon>Diploptera</taxon>
    </lineage>
</organism>
<comment type="caution">
    <text evidence="1">The sequence shown here is derived from an EMBL/GenBank/DDBJ whole genome shotgun (WGS) entry which is preliminary data.</text>
</comment>
<feature type="non-terminal residue" evidence="1">
    <location>
        <position position="109"/>
    </location>
</feature>
<keyword evidence="2" id="KW-1185">Reference proteome</keyword>
<dbReference type="Proteomes" id="UP001233999">
    <property type="component" value="Unassembled WGS sequence"/>
</dbReference>
<dbReference type="EMBL" id="JASPKZ010008386">
    <property type="protein sequence ID" value="KAJ9579546.1"/>
    <property type="molecule type" value="Genomic_DNA"/>
</dbReference>
<reference evidence="1" key="2">
    <citation type="submission" date="2023-05" db="EMBL/GenBank/DDBJ databases">
        <authorList>
            <person name="Fouks B."/>
        </authorList>
    </citation>
    <scope>NUCLEOTIDE SEQUENCE</scope>
    <source>
        <strain evidence="1">Stay&amp;Tobe</strain>
        <tissue evidence="1">Testes</tissue>
    </source>
</reference>
<protein>
    <submittedName>
        <fullName evidence="1">Uncharacterized protein</fullName>
    </submittedName>
</protein>
<accession>A0AAD7ZFG6</accession>
<reference evidence="1" key="1">
    <citation type="journal article" date="2023" name="IScience">
        <title>Live-bearing cockroach genome reveals convergent evolutionary mechanisms linked to viviparity in insects and beyond.</title>
        <authorList>
            <person name="Fouks B."/>
            <person name="Harrison M.C."/>
            <person name="Mikhailova A.A."/>
            <person name="Marchal E."/>
            <person name="English S."/>
            <person name="Carruthers M."/>
            <person name="Jennings E.C."/>
            <person name="Chiamaka E.L."/>
            <person name="Frigard R.A."/>
            <person name="Pippel M."/>
            <person name="Attardo G.M."/>
            <person name="Benoit J.B."/>
            <person name="Bornberg-Bauer E."/>
            <person name="Tobe S.S."/>
        </authorList>
    </citation>
    <scope>NUCLEOTIDE SEQUENCE</scope>
    <source>
        <strain evidence="1">Stay&amp;Tobe</strain>
    </source>
</reference>